<dbReference type="Proteomes" id="UP000306628">
    <property type="component" value="Unassembled WGS sequence"/>
</dbReference>
<keyword evidence="2" id="KW-0472">Membrane</keyword>
<dbReference type="AlphaFoldDB" id="A0A5S4G6D1"/>
<reference evidence="3 4" key="1">
    <citation type="submission" date="2019-05" db="EMBL/GenBank/DDBJ databases">
        <title>Draft genome sequence of Nonomuraea zeae DSM 100528.</title>
        <authorList>
            <person name="Saricaoglu S."/>
            <person name="Isik K."/>
        </authorList>
    </citation>
    <scope>NUCLEOTIDE SEQUENCE [LARGE SCALE GENOMIC DNA]</scope>
    <source>
        <strain evidence="3 4">DSM 100528</strain>
    </source>
</reference>
<gene>
    <name evidence="3" type="ORF">ETD85_35465</name>
</gene>
<sequence length="214" mass="21019">MTRTHRPQAEPGDPGGEFTHPVTDTEPGTPGNHDTSPARGTQAEPGFTPSVQGEPGFTPDTHAGASFTSGAQGKPGFTPGVRGEPGFAPGAHTEPGFAPGTHAGAGTGAEAGAPAERGRQALMATGVLVGTLMLAMAAVLIGGSSTVRTLDAAEWPGEGNGMPEASTIVKPTPTPSRLSSTAPGRSALPTVSGTVAGANPPAASRTPAGYQAPS</sequence>
<dbReference type="EMBL" id="VCKX01000139">
    <property type="protein sequence ID" value="TMR28573.1"/>
    <property type="molecule type" value="Genomic_DNA"/>
</dbReference>
<feature type="region of interest" description="Disordered" evidence="1">
    <location>
        <begin position="155"/>
        <end position="214"/>
    </location>
</feature>
<name>A0A5S4G6D1_9ACTN</name>
<accession>A0A5S4G6D1</accession>
<feature type="transmembrane region" description="Helical" evidence="2">
    <location>
        <begin position="121"/>
        <end position="141"/>
    </location>
</feature>
<keyword evidence="2" id="KW-0812">Transmembrane</keyword>
<comment type="caution">
    <text evidence="3">The sequence shown here is derived from an EMBL/GenBank/DDBJ whole genome shotgun (WGS) entry which is preliminary data.</text>
</comment>
<keyword evidence="4" id="KW-1185">Reference proteome</keyword>
<organism evidence="3 4">
    <name type="scientific">Nonomuraea zeae</name>
    <dbReference type="NCBI Taxonomy" id="1642303"/>
    <lineage>
        <taxon>Bacteria</taxon>
        <taxon>Bacillati</taxon>
        <taxon>Actinomycetota</taxon>
        <taxon>Actinomycetes</taxon>
        <taxon>Streptosporangiales</taxon>
        <taxon>Streptosporangiaceae</taxon>
        <taxon>Nonomuraea</taxon>
    </lineage>
</organism>
<protein>
    <submittedName>
        <fullName evidence="3">Uncharacterized protein</fullName>
    </submittedName>
</protein>
<evidence type="ECO:0000256" key="1">
    <source>
        <dbReference type="SAM" id="MobiDB-lite"/>
    </source>
</evidence>
<evidence type="ECO:0000313" key="4">
    <source>
        <dbReference type="Proteomes" id="UP000306628"/>
    </source>
</evidence>
<feature type="compositionally biased region" description="Polar residues" evidence="1">
    <location>
        <begin position="175"/>
        <end position="193"/>
    </location>
</feature>
<feature type="region of interest" description="Disordered" evidence="1">
    <location>
        <begin position="1"/>
        <end position="113"/>
    </location>
</feature>
<proteinExistence type="predicted"/>
<evidence type="ECO:0000256" key="2">
    <source>
        <dbReference type="SAM" id="Phobius"/>
    </source>
</evidence>
<keyword evidence="2" id="KW-1133">Transmembrane helix</keyword>
<feature type="non-terminal residue" evidence="3">
    <location>
        <position position="214"/>
    </location>
</feature>
<evidence type="ECO:0000313" key="3">
    <source>
        <dbReference type="EMBL" id="TMR28573.1"/>
    </source>
</evidence>